<protein>
    <submittedName>
        <fullName evidence="1">Uncharacterized protein</fullName>
    </submittedName>
</protein>
<feature type="non-terminal residue" evidence="1">
    <location>
        <position position="1"/>
    </location>
</feature>
<organism evidence="1 2">
    <name type="scientific">Phytophthora megakarya</name>
    <dbReference type="NCBI Taxonomy" id="4795"/>
    <lineage>
        <taxon>Eukaryota</taxon>
        <taxon>Sar</taxon>
        <taxon>Stramenopiles</taxon>
        <taxon>Oomycota</taxon>
        <taxon>Peronosporomycetes</taxon>
        <taxon>Peronosporales</taxon>
        <taxon>Peronosporaceae</taxon>
        <taxon>Phytophthora</taxon>
    </lineage>
</organism>
<keyword evidence="2" id="KW-1185">Reference proteome</keyword>
<proteinExistence type="predicted"/>
<comment type="caution">
    <text evidence="1">The sequence shown here is derived from an EMBL/GenBank/DDBJ whole genome shotgun (WGS) entry which is preliminary data.</text>
</comment>
<sequence>CQVCSPNVKFHKMGYFVYKCNSSACTSIANETNKCNWFLKVLTCQESKQSHIYQSKHHLSCVASPKMEIALGMNRFIKDKAANGEMPARVMNDMVKAFKIQKADPEIQVRPLSRVVSHPLQRISNVLHPPVILSSLSCPGNGNGTGYGSEVVVGPLEVQYIGVQVLTHRSVNSRVSVLETQTGDVFTHAQSL</sequence>
<name>A0A225VNL0_9STRA</name>
<dbReference type="AlphaFoldDB" id="A0A225VNL0"/>
<reference evidence="2" key="1">
    <citation type="submission" date="2017-03" db="EMBL/GenBank/DDBJ databases">
        <title>Phytopthora megakarya and P. palmivora, two closely related causual agents of cacao black pod achieved similar genome size and gene model numbers by different mechanisms.</title>
        <authorList>
            <person name="Ali S."/>
            <person name="Shao J."/>
            <person name="Larry D.J."/>
            <person name="Kronmiller B."/>
            <person name="Shen D."/>
            <person name="Strem M.D."/>
            <person name="Melnick R.L."/>
            <person name="Guiltinan M.J."/>
            <person name="Tyler B.M."/>
            <person name="Meinhardt L.W."/>
            <person name="Bailey B.A."/>
        </authorList>
    </citation>
    <scope>NUCLEOTIDE SEQUENCE [LARGE SCALE GENOMIC DNA]</scope>
    <source>
        <strain evidence="2">zdho120</strain>
    </source>
</reference>
<gene>
    <name evidence="1" type="ORF">PHMEG_00021249</name>
</gene>
<dbReference type="EMBL" id="NBNE01003941">
    <property type="protein sequence ID" value="OWZ06488.1"/>
    <property type="molecule type" value="Genomic_DNA"/>
</dbReference>
<dbReference type="Proteomes" id="UP000198211">
    <property type="component" value="Unassembled WGS sequence"/>
</dbReference>
<evidence type="ECO:0000313" key="1">
    <source>
        <dbReference type="EMBL" id="OWZ06488.1"/>
    </source>
</evidence>
<dbReference type="OrthoDB" id="116498at2759"/>
<evidence type="ECO:0000313" key="2">
    <source>
        <dbReference type="Proteomes" id="UP000198211"/>
    </source>
</evidence>
<accession>A0A225VNL0</accession>